<dbReference type="InterPro" id="IPR050098">
    <property type="entry name" value="TFPI/VKTCI-like"/>
</dbReference>
<dbReference type="Gene3D" id="4.10.410.10">
    <property type="entry name" value="Pancreatic trypsin inhibitor Kunitz domain"/>
    <property type="match status" value="1"/>
</dbReference>
<dbReference type="AlphaFoldDB" id="A0AAV2TE68"/>
<dbReference type="EMBL" id="CAXLJL010000267">
    <property type="protein sequence ID" value="CAL5135429.1"/>
    <property type="molecule type" value="Genomic_DNA"/>
</dbReference>
<keyword evidence="5" id="KW-0732">Signal</keyword>
<organism evidence="7 8">
    <name type="scientific">Calicophoron daubneyi</name>
    <name type="common">Rumen fluke</name>
    <name type="synonym">Paramphistomum daubneyi</name>
    <dbReference type="NCBI Taxonomy" id="300641"/>
    <lineage>
        <taxon>Eukaryota</taxon>
        <taxon>Metazoa</taxon>
        <taxon>Spiralia</taxon>
        <taxon>Lophotrochozoa</taxon>
        <taxon>Platyhelminthes</taxon>
        <taxon>Trematoda</taxon>
        <taxon>Digenea</taxon>
        <taxon>Plagiorchiida</taxon>
        <taxon>Pronocephalata</taxon>
        <taxon>Paramphistomoidea</taxon>
        <taxon>Paramphistomidae</taxon>
        <taxon>Calicophoron</taxon>
    </lineage>
</organism>
<reference evidence="7" key="1">
    <citation type="submission" date="2024-06" db="EMBL/GenBank/DDBJ databases">
        <authorList>
            <person name="Liu X."/>
            <person name="Lenzi L."/>
            <person name="Haldenby T S."/>
            <person name="Uol C."/>
        </authorList>
    </citation>
    <scope>NUCLEOTIDE SEQUENCE</scope>
</reference>
<proteinExistence type="predicted"/>
<feature type="signal peptide" evidence="5">
    <location>
        <begin position="1"/>
        <end position="16"/>
    </location>
</feature>
<feature type="chain" id="PRO_5043662915" description="BPTI/Kunitz inhibitor domain-containing protein" evidence="5">
    <location>
        <begin position="17"/>
        <end position="112"/>
    </location>
</feature>
<dbReference type="PROSITE" id="PS50279">
    <property type="entry name" value="BPTI_KUNITZ_2"/>
    <property type="match status" value="1"/>
</dbReference>
<dbReference type="PROSITE" id="PS00280">
    <property type="entry name" value="BPTI_KUNITZ_1"/>
    <property type="match status" value="1"/>
</dbReference>
<dbReference type="GO" id="GO:0004867">
    <property type="term" value="F:serine-type endopeptidase inhibitor activity"/>
    <property type="evidence" value="ECO:0007669"/>
    <property type="project" value="InterPro"/>
</dbReference>
<dbReference type="PRINTS" id="PR00759">
    <property type="entry name" value="BASICPTASE"/>
</dbReference>
<comment type="subcellular location">
    <subcellularLocation>
        <location evidence="1">Secreted</location>
    </subcellularLocation>
</comment>
<evidence type="ECO:0000313" key="7">
    <source>
        <dbReference type="EMBL" id="CAL5135429.1"/>
    </source>
</evidence>
<gene>
    <name evidence="7" type="ORF">CDAUBV1_LOCUS9573</name>
</gene>
<sequence length="112" mass="12470">MIVHLIITALATLVYSQLGTSETVCASCSRPIDSGPCYGFFPRYAYNGKKCVLFMYGGCRGNSNRFLTKADCKIACEKKPKEIMARLSDSSNPYKAKNIPELCRELSEARRT</sequence>
<dbReference type="GO" id="GO:0005615">
    <property type="term" value="C:extracellular space"/>
    <property type="evidence" value="ECO:0007669"/>
    <property type="project" value="TreeGrafter"/>
</dbReference>
<evidence type="ECO:0000256" key="3">
    <source>
        <dbReference type="ARBA" id="ARBA00022656"/>
    </source>
</evidence>
<evidence type="ECO:0000256" key="1">
    <source>
        <dbReference type="ARBA" id="ARBA00004613"/>
    </source>
</evidence>
<feature type="domain" description="BPTI/Kunitz inhibitor" evidence="6">
    <location>
        <begin position="28"/>
        <end position="76"/>
    </location>
</feature>
<dbReference type="Proteomes" id="UP001497525">
    <property type="component" value="Unassembled WGS sequence"/>
</dbReference>
<dbReference type="CDD" id="cd00109">
    <property type="entry name" value="Kunitz-type"/>
    <property type="match status" value="1"/>
</dbReference>
<dbReference type="PANTHER" id="PTHR10083:SF217">
    <property type="entry name" value="BOOPHILIN-H2"/>
    <property type="match status" value="1"/>
</dbReference>
<dbReference type="SMART" id="SM00131">
    <property type="entry name" value="KU"/>
    <property type="match status" value="1"/>
</dbReference>
<dbReference type="SUPFAM" id="SSF57362">
    <property type="entry name" value="BPTI-like"/>
    <property type="match status" value="1"/>
</dbReference>
<evidence type="ECO:0000256" key="2">
    <source>
        <dbReference type="ARBA" id="ARBA00022525"/>
    </source>
</evidence>
<name>A0AAV2TE68_CALDB</name>
<comment type="caution">
    <text evidence="7">The sequence shown here is derived from an EMBL/GenBank/DDBJ whole genome shotgun (WGS) entry which is preliminary data.</text>
</comment>
<evidence type="ECO:0000313" key="8">
    <source>
        <dbReference type="Proteomes" id="UP001497525"/>
    </source>
</evidence>
<evidence type="ECO:0000259" key="6">
    <source>
        <dbReference type="PROSITE" id="PS50279"/>
    </source>
</evidence>
<keyword evidence="3" id="KW-0800">Toxin</keyword>
<dbReference type="PANTHER" id="PTHR10083">
    <property type="entry name" value="KUNITZ-TYPE PROTEASE INHIBITOR-RELATED"/>
    <property type="match status" value="1"/>
</dbReference>
<dbReference type="Pfam" id="PF00014">
    <property type="entry name" value="Kunitz_BPTI"/>
    <property type="match status" value="1"/>
</dbReference>
<evidence type="ECO:0000256" key="5">
    <source>
        <dbReference type="SAM" id="SignalP"/>
    </source>
</evidence>
<protein>
    <recommendedName>
        <fullName evidence="6">BPTI/Kunitz inhibitor domain-containing protein</fullName>
    </recommendedName>
</protein>
<dbReference type="InterPro" id="IPR036880">
    <property type="entry name" value="Kunitz_BPTI_sf"/>
</dbReference>
<evidence type="ECO:0000256" key="4">
    <source>
        <dbReference type="ARBA" id="ARBA00023157"/>
    </source>
</evidence>
<dbReference type="InterPro" id="IPR020901">
    <property type="entry name" value="Prtase_inh_Kunz-CS"/>
</dbReference>
<accession>A0AAV2TE68</accession>
<keyword evidence="2" id="KW-0964">Secreted</keyword>
<dbReference type="InterPro" id="IPR002223">
    <property type="entry name" value="Kunitz_BPTI"/>
</dbReference>
<keyword evidence="4" id="KW-1015">Disulfide bond</keyword>